<dbReference type="EMBL" id="FOSR01000003">
    <property type="protein sequence ID" value="SFK50125.1"/>
    <property type="molecule type" value="Genomic_DNA"/>
</dbReference>
<gene>
    <name evidence="1" type="ORF">SAMN05192579_103219</name>
</gene>
<dbReference type="PANTHER" id="PTHR34472">
    <property type="entry name" value="SULFUR CARRIER PROTEIN THIS"/>
    <property type="match status" value="1"/>
</dbReference>
<organism evidence="1 2">
    <name type="scientific">Rhodanobacter glycinis</name>
    <dbReference type="NCBI Taxonomy" id="582702"/>
    <lineage>
        <taxon>Bacteria</taxon>
        <taxon>Pseudomonadati</taxon>
        <taxon>Pseudomonadota</taxon>
        <taxon>Gammaproteobacteria</taxon>
        <taxon>Lysobacterales</taxon>
        <taxon>Rhodanobacteraceae</taxon>
        <taxon>Rhodanobacter</taxon>
    </lineage>
</organism>
<reference evidence="2" key="1">
    <citation type="submission" date="2016-10" db="EMBL/GenBank/DDBJ databases">
        <authorList>
            <person name="Varghese N."/>
            <person name="Submissions S."/>
        </authorList>
    </citation>
    <scope>NUCLEOTIDE SEQUENCE [LARGE SCALE GENOMIC DNA]</scope>
    <source>
        <strain evidence="2">MO64</strain>
    </source>
</reference>
<dbReference type="CDD" id="cd00565">
    <property type="entry name" value="Ubl_ThiS"/>
    <property type="match status" value="1"/>
</dbReference>
<dbReference type="PANTHER" id="PTHR34472:SF1">
    <property type="entry name" value="SULFUR CARRIER PROTEIN THIS"/>
    <property type="match status" value="1"/>
</dbReference>
<dbReference type="NCBIfam" id="TIGR01683">
    <property type="entry name" value="thiS"/>
    <property type="match status" value="1"/>
</dbReference>
<evidence type="ECO:0000313" key="1">
    <source>
        <dbReference type="EMBL" id="SFK50125.1"/>
    </source>
</evidence>
<proteinExistence type="predicted"/>
<protein>
    <submittedName>
        <fullName evidence="1">Thiamine biosynthesis protein ThiS</fullName>
    </submittedName>
</protein>
<dbReference type="Pfam" id="PF02597">
    <property type="entry name" value="ThiS"/>
    <property type="match status" value="1"/>
</dbReference>
<sequence>MRDAFSQCATESIAHKVRSYLLRATDYETSGQIDFRYVPSSWRQGRAAPNSPGHNRYNRRMHITLNGQPRDCTASITIAHLLDEAGYAGRRVAVEVNREIIPRSRHAEHALAEGDEVEIVHAIGGG</sequence>
<dbReference type="InterPro" id="IPR012675">
    <property type="entry name" value="Beta-grasp_dom_sf"/>
</dbReference>
<keyword evidence="2" id="KW-1185">Reference proteome</keyword>
<dbReference type="Gene3D" id="3.10.20.30">
    <property type="match status" value="1"/>
</dbReference>
<dbReference type="Proteomes" id="UP000198725">
    <property type="component" value="Unassembled WGS sequence"/>
</dbReference>
<dbReference type="InterPro" id="IPR003749">
    <property type="entry name" value="ThiS/MoaD-like"/>
</dbReference>
<accession>A0A1I4A1A7</accession>
<dbReference type="SUPFAM" id="SSF54285">
    <property type="entry name" value="MoaD/ThiS"/>
    <property type="match status" value="1"/>
</dbReference>
<name>A0A1I4A1A7_9GAMM</name>
<evidence type="ECO:0000313" key="2">
    <source>
        <dbReference type="Proteomes" id="UP000198725"/>
    </source>
</evidence>
<dbReference type="AlphaFoldDB" id="A0A1I4A1A7"/>
<dbReference type="InterPro" id="IPR016155">
    <property type="entry name" value="Mopterin_synth/thiamin_S_b"/>
</dbReference>
<dbReference type="InterPro" id="IPR010035">
    <property type="entry name" value="Thi_S"/>
</dbReference>